<dbReference type="InterPro" id="IPR036388">
    <property type="entry name" value="WH-like_DNA-bd_sf"/>
</dbReference>
<dbReference type="SUPFAM" id="SSF46785">
    <property type="entry name" value="Winged helix' DNA-binding domain"/>
    <property type="match status" value="1"/>
</dbReference>
<dbReference type="Proteomes" id="UP000293863">
    <property type="component" value="Unassembled WGS sequence"/>
</dbReference>
<dbReference type="OrthoDB" id="6711441at2"/>
<dbReference type="EMBL" id="SGSQ01000004">
    <property type="protein sequence ID" value="RZG48374.1"/>
    <property type="molecule type" value="Genomic_DNA"/>
</dbReference>
<dbReference type="Gene3D" id="1.10.10.10">
    <property type="entry name" value="Winged helix-like DNA-binding domain superfamily/Winged helix DNA-binding domain"/>
    <property type="match status" value="1"/>
</dbReference>
<dbReference type="InterPro" id="IPR002481">
    <property type="entry name" value="FUR"/>
</dbReference>
<comment type="caution">
    <text evidence="1">The sequence shown here is derived from an EMBL/GenBank/DDBJ whole genome shotgun (WGS) entry which is preliminary data.</text>
</comment>
<sequence>MSIQIQQKLHQVHLKVTQARVAVLKVLLDRNEQLTAKQIYQQLYLTQQKVSLSTIYRVVCDLEKSGLIIQKQQGRSDTKYAVPELSDMGALNIQCSALAQVNKESLIESLVHVFQSFNVDVVDIEFGHTSH</sequence>
<dbReference type="KEGG" id="awu:BEN71_01440"/>
<accession>A0A385C1U0</accession>
<dbReference type="Pfam" id="PF01475">
    <property type="entry name" value="FUR"/>
    <property type="match status" value="1"/>
</dbReference>
<dbReference type="PANTHER" id="PTHR33202">
    <property type="entry name" value="ZINC UPTAKE REGULATION PROTEIN"/>
    <property type="match status" value="1"/>
</dbReference>
<dbReference type="GO" id="GO:1900376">
    <property type="term" value="P:regulation of secondary metabolite biosynthetic process"/>
    <property type="evidence" value="ECO:0007669"/>
    <property type="project" value="TreeGrafter"/>
</dbReference>
<organism evidence="1 2">
    <name type="scientific">Acinetobacter wuhouensis</name>
    <dbReference type="NCBI Taxonomy" id="1879050"/>
    <lineage>
        <taxon>Bacteria</taxon>
        <taxon>Pseudomonadati</taxon>
        <taxon>Pseudomonadota</taxon>
        <taxon>Gammaproteobacteria</taxon>
        <taxon>Moraxellales</taxon>
        <taxon>Moraxellaceae</taxon>
        <taxon>Acinetobacter</taxon>
    </lineage>
</organism>
<name>A0A385C1U0_9GAMM</name>
<dbReference type="AlphaFoldDB" id="A0A385C1U0"/>
<gene>
    <name evidence="1" type="ORF">EXU28_03400</name>
</gene>
<keyword evidence="2" id="KW-1185">Reference proteome</keyword>
<evidence type="ECO:0000313" key="2">
    <source>
        <dbReference type="Proteomes" id="UP000293863"/>
    </source>
</evidence>
<protein>
    <submittedName>
        <fullName evidence="1">Uncharacterized protein</fullName>
    </submittedName>
</protein>
<dbReference type="GO" id="GO:0045892">
    <property type="term" value="P:negative regulation of DNA-templated transcription"/>
    <property type="evidence" value="ECO:0007669"/>
    <property type="project" value="TreeGrafter"/>
</dbReference>
<proteinExistence type="predicted"/>
<evidence type="ECO:0000313" key="1">
    <source>
        <dbReference type="EMBL" id="RZG48374.1"/>
    </source>
</evidence>
<dbReference type="RefSeq" id="WP_068972992.1">
    <property type="nucleotide sequence ID" value="NZ_CP031716.1"/>
</dbReference>
<dbReference type="PANTHER" id="PTHR33202:SF7">
    <property type="entry name" value="FERRIC UPTAKE REGULATION PROTEIN"/>
    <property type="match status" value="1"/>
</dbReference>
<dbReference type="InterPro" id="IPR036390">
    <property type="entry name" value="WH_DNA-bd_sf"/>
</dbReference>
<dbReference type="GO" id="GO:0003700">
    <property type="term" value="F:DNA-binding transcription factor activity"/>
    <property type="evidence" value="ECO:0007669"/>
    <property type="project" value="InterPro"/>
</dbReference>
<dbReference type="GO" id="GO:0008270">
    <property type="term" value="F:zinc ion binding"/>
    <property type="evidence" value="ECO:0007669"/>
    <property type="project" value="TreeGrafter"/>
</dbReference>
<dbReference type="GO" id="GO:0000976">
    <property type="term" value="F:transcription cis-regulatory region binding"/>
    <property type="evidence" value="ECO:0007669"/>
    <property type="project" value="TreeGrafter"/>
</dbReference>
<reference evidence="1 2" key="1">
    <citation type="submission" date="2019-02" db="EMBL/GenBank/DDBJ databases">
        <title>The Batch Genome Submission of Acinetobacter spp. strains.</title>
        <authorList>
            <person name="Qin J."/>
            <person name="Hu Y."/>
            <person name="Ye H."/>
            <person name="Wei L."/>
            <person name="Feng Y."/>
            <person name="Zong Z."/>
        </authorList>
    </citation>
    <scope>NUCLEOTIDE SEQUENCE [LARGE SCALE GENOMIC DNA]</scope>
    <source>
        <strain evidence="1 2">WCHAW060049</strain>
    </source>
</reference>
<dbReference type="STRING" id="1879050.GCA_001696605_00282"/>